<sequence>MLSKQQFHTVKLLPISITIWISTTQNYNKNYMVQYKQTISTFQPYIHHSENFVTDTQATLRSPSKYFRATRQPNTPSDFKLFIHKLDPHHSSFSAQIRTPPNITATNIPKPIKHSTILLTPTISTLQNKPTLTNNLKQSAISSSSNYSKRRQQLTTSDVQ</sequence>
<keyword evidence="3" id="KW-1185">Reference proteome</keyword>
<dbReference type="EMBL" id="CAJOBP010044185">
    <property type="protein sequence ID" value="CAF4778509.1"/>
    <property type="molecule type" value="Genomic_DNA"/>
</dbReference>
<dbReference type="Proteomes" id="UP000663873">
    <property type="component" value="Unassembled WGS sequence"/>
</dbReference>
<dbReference type="AlphaFoldDB" id="A0A821N5C0"/>
<accession>A0A821N5C0</accession>
<comment type="caution">
    <text evidence="2">The sequence shown here is derived from an EMBL/GenBank/DDBJ whole genome shotgun (WGS) entry which is preliminary data.</text>
</comment>
<reference evidence="2" key="1">
    <citation type="submission" date="2021-02" db="EMBL/GenBank/DDBJ databases">
        <authorList>
            <person name="Nowell W R."/>
        </authorList>
    </citation>
    <scope>NUCLEOTIDE SEQUENCE</scope>
</reference>
<organism evidence="2 3">
    <name type="scientific">Rotaria socialis</name>
    <dbReference type="NCBI Taxonomy" id="392032"/>
    <lineage>
        <taxon>Eukaryota</taxon>
        <taxon>Metazoa</taxon>
        <taxon>Spiralia</taxon>
        <taxon>Gnathifera</taxon>
        <taxon>Rotifera</taxon>
        <taxon>Eurotatoria</taxon>
        <taxon>Bdelloidea</taxon>
        <taxon>Philodinida</taxon>
        <taxon>Philodinidae</taxon>
        <taxon>Rotaria</taxon>
    </lineage>
</organism>
<protein>
    <submittedName>
        <fullName evidence="2">Uncharacterized protein</fullName>
    </submittedName>
</protein>
<feature type="region of interest" description="Disordered" evidence="1">
    <location>
        <begin position="140"/>
        <end position="160"/>
    </location>
</feature>
<proteinExistence type="predicted"/>
<evidence type="ECO:0000313" key="2">
    <source>
        <dbReference type="EMBL" id="CAF4778509.1"/>
    </source>
</evidence>
<evidence type="ECO:0000313" key="3">
    <source>
        <dbReference type="Proteomes" id="UP000663873"/>
    </source>
</evidence>
<gene>
    <name evidence="2" type="ORF">UJA718_LOCUS40263</name>
</gene>
<evidence type="ECO:0000256" key="1">
    <source>
        <dbReference type="SAM" id="MobiDB-lite"/>
    </source>
</evidence>
<name>A0A821N5C0_9BILA</name>